<dbReference type="EMBL" id="RBPJ01000166">
    <property type="protein sequence ID" value="RMN95018.1"/>
    <property type="molecule type" value="Genomic_DNA"/>
</dbReference>
<evidence type="ECO:0000313" key="1">
    <source>
        <dbReference type="EMBL" id="RMN81075.1"/>
    </source>
</evidence>
<evidence type="ECO:0000313" key="4">
    <source>
        <dbReference type="Proteomes" id="UP000270524"/>
    </source>
</evidence>
<evidence type="ECO:0000313" key="3">
    <source>
        <dbReference type="Proteomes" id="UP000269335"/>
    </source>
</evidence>
<name>A0A3M3QA50_PSECA</name>
<comment type="caution">
    <text evidence="2">The sequence shown here is derived from an EMBL/GenBank/DDBJ whole genome shotgun (WGS) entry which is preliminary data.</text>
</comment>
<accession>A0A3M3QA50</accession>
<dbReference type="Proteomes" id="UP000270524">
    <property type="component" value="Unassembled WGS sequence"/>
</dbReference>
<dbReference type="EMBL" id="RBPH01000132">
    <property type="protein sequence ID" value="RMN81075.1"/>
    <property type="molecule type" value="Genomic_DNA"/>
</dbReference>
<dbReference type="AlphaFoldDB" id="A0A3M3QA50"/>
<reference evidence="3 4" key="1">
    <citation type="submission" date="2018-08" db="EMBL/GenBank/DDBJ databases">
        <title>Recombination of ecologically and evolutionarily significant loci maintains genetic cohesion in the Pseudomonas syringae species complex.</title>
        <authorList>
            <person name="Dillon M."/>
            <person name="Thakur S."/>
            <person name="Almeida R.N.D."/>
            <person name="Weir B.S."/>
            <person name="Guttman D.S."/>
        </authorList>
    </citation>
    <scope>NUCLEOTIDE SEQUENCE [LARGE SCALE GENOMIC DNA]</scope>
    <source>
        <strain evidence="1 3">ICMP 15201</strain>
        <strain evidence="2 4">ICMP 15203</strain>
    </source>
</reference>
<proteinExistence type="predicted"/>
<protein>
    <submittedName>
        <fullName evidence="1">FAD linked oxidase</fullName>
    </submittedName>
</protein>
<organism evidence="2 4">
    <name type="scientific">Pseudomonas cannabina</name>
    <dbReference type="NCBI Taxonomy" id="86840"/>
    <lineage>
        <taxon>Bacteria</taxon>
        <taxon>Pseudomonadati</taxon>
        <taxon>Pseudomonadota</taxon>
        <taxon>Gammaproteobacteria</taxon>
        <taxon>Pseudomonadales</taxon>
        <taxon>Pseudomonadaceae</taxon>
        <taxon>Pseudomonas</taxon>
    </lineage>
</organism>
<gene>
    <name evidence="2" type="ORF">ALQ51_101792</name>
    <name evidence="1" type="ORF">ALQ53_102969</name>
</gene>
<dbReference type="Proteomes" id="UP000269335">
    <property type="component" value="Unassembled WGS sequence"/>
</dbReference>
<sequence>MSLQVQASGCCGISGTYGHETKNAGTSTVIYKQSWAPLVTRLNVFSRLLADGYSCRSQVKRQGDVTDLHPLQALLAVVRNIAA</sequence>
<evidence type="ECO:0000313" key="2">
    <source>
        <dbReference type="EMBL" id="RMN95018.1"/>
    </source>
</evidence>